<name>A0A173RRM1_9FIRM</name>
<dbReference type="Proteomes" id="UP000283513">
    <property type="component" value="Unassembled WGS sequence"/>
</dbReference>
<evidence type="ECO:0000313" key="12">
    <source>
        <dbReference type="Proteomes" id="UP000284051"/>
    </source>
</evidence>
<dbReference type="PaxDb" id="166486-ERS852572_00558"/>
<dbReference type="Proteomes" id="UP000095350">
    <property type="component" value="Unassembled WGS sequence"/>
</dbReference>
<dbReference type="EMBL" id="QRQN01000002">
    <property type="protein sequence ID" value="RHN11535.1"/>
    <property type="molecule type" value="Genomic_DNA"/>
</dbReference>
<evidence type="ECO:0000313" key="7">
    <source>
        <dbReference type="EMBL" id="RHG30838.1"/>
    </source>
</evidence>
<dbReference type="STRING" id="166486.ERS852572_00558"/>
<dbReference type="Proteomes" id="UP000479531">
    <property type="component" value="Unassembled WGS sequence"/>
</dbReference>
<dbReference type="EMBL" id="CYXZ01000004">
    <property type="protein sequence ID" value="CUM80764.1"/>
    <property type="molecule type" value="Genomic_DNA"/>
</dbReference>
<reference evidence="2 9" key="1">
    <citation type="submission" date="2015-09" db="EMBL/GenBank/DDBJ databases">
        <authorList>
            <consortium name="Pathogen Informatics"/>
        </authorList>
    </citation>
    <scope>NUCLEOTIDE SEQUENCE [LARGE SCALE GENOMIC DNA]</scope>
    <source>
        <strain evidence="2 9">2789STDY5834960</strain>
    </source>
</reference>
<sequence>MREKKNYRIITFHTTSAAMAMEKYCGENHINGRLIPVPRQLSADCGLAWRMEPAEYEQKKEQIHTFGIETDQSVELVI</sequence>
<dbReference type="EMBL" id="QSHO01000006">
    <property type="protein sequence ID" value="RHC17433.1"/>
    <property type="molecule type" value="Genomic_DNA"/>
</dbReference>
<dbReference type="Proteomes" id="UP000284465">
    <property type="component" value="Unassembled WGS sequence"/>
</dbReference>
<dbReference type="RefSeq" id="WP_006857215.1">
    <property type="nucleotide sequence ID" value="NZ_CABIYH010000004.1"/>
</dbReference>
<accession>A0A173RRM1</accession>
<dbReference type="Proteomes" id="UP000478483">
    <property type="component" value="Unassembled WGS sequence"/>
</dbReference>
<feature type="domain" description="Putative Se/S carrier protein-like" evidence="1">
    <location>
        <begin position="8"/>
        <end position="72"/>
    </location>
</feature>
<dbReference type="EMBL" id="WNAJ01000017">
    <property type="protein sequence ID" value="MTR86017.1"/>
    <property type="molecule type" value="Genomic_DNA"/>
</dbReference>
<dbReference type="GeneID" id="61431687"/>
<dbReference type="Pfam" id="PF11823">
    <property type="entry name" value="Se_S_carrier"/>
    <property type="match status" value="1"/>
</dbReference>
<evidence type="ECO:0000313" key="8">
    <source>
        <dbReference type="EMBL" id="RHN11535.1"/>
    </source>
</evidence>
<reference evidence="10 11" key="2">
    <citation type="submission" date="2018-08" db="EMBL/GenBank/DDBJ databases">
        <title>A genome reference for cultivated species of the human gut microbiota.</title>
        <authorList>
            <person name="Zou Y."/>
            <person name="Xue W."/>
            <person name="Luo G."/>
        </authorList>
    </citation>
    <scope>NUCLEOTIDE SEQUENCE [LARGE SCALE GENOMIC DNA]</scope>
    <source>
        <strain evidence="8 11">AF31-21AC</strain>
        <strain evidence="7 12">AM22-21LB</strain>
        <strain evidence="6 10">AM37-1AC</strain>
        <strain evidence="5 13">AM43-11</strain>
    </source>
</reference>
<dbReference type="AlphaFoldDB" id="A0A173RRM1"/>
<dbReference type="Proteomes" id="UP000283586">
    <property type="component" value="Unassembled WGS sequence"/>
</dbReference>
<evidence type="ECO:0000313" key="3">
    <source>
        <dbReference type="EMBL" id="MTR86017.1"/>
    </source>
</evidence>
<organism evidence="2 9">
    <name type="scientific">Roseburia intestinalis</name>
    <dbReference type="NCBI Taxonomy" id="166486"/>
    <lineage>
        <taxon>Bacteria</taxon>
        <taxon>Bacillati</taxon>
        <taxon>Bacillota</taxon>
        <taxon>Clostridia</taxon>
        <taxon>Lachnospirales</taxon>
        <taxon>Lachnospiraceae</taxon>
        <taxon>Roseburia</taxon>
    </lineage>
</organism>
<reference evidence="4 15" key="4">
    <citation type="submission" date="2019-10" db="EMBL/GenBank/DDBJ databases">
        <title>Roseburia spp. ameliorate alcoholic fatty liver via restoration of gut barrier function.</title>
        <authorList>
            <person name="Seo B."/>
            <person name="Ko G."/>
        </authorList>
    </citation>
    <scope>NUCLEOTIDE SEQUENCE [LARGE SCALE GENOMIC DNA]</scope>
    <source>
        <strain evidence="4 15">SNUG30017</strain>
    </source>
</reference>
<evidence type="ECO:0000313" key="13">
    <source>
        <dbReference type="Proteomes" id="UP000284465"/>
    </source>
</evidence>
<dbReference type="EMBL" id="WGGT01000020">
    <property type="protein sequence ID" value="MVQ46894.1"/>
    <property type="molecule type" value="Genomic_DNA"/>
</dbReference>
<dbReference type="EMBL" id="QSFP01000004">
    <property type="protein sequence ID" value="RHA68712.1"/>
    <property type="molecule type" value="Genomic_DNA"/>
</dbReference>
<proteinExistence type="predicted"/>
<evidence type="ECO:0000313" key="6">
    <source>
        <dbReference type="EMBL" id="RHC17433.1"/>
    </source>
</evidence>
<dbReference type="EMBL" id="QRID01000001">
    <property type="protein sequence ID" value="RHG30838.1"/>
    <property type="molecule type" value="Genomic_DNA"/>
</dbReference>
<dbReference type="InterPro" id="IPR021778">
    <property type="entry name" value="Se/S_carrier-like"/>
</dbReference>
<gene>
    <name evidence="7" type="ORF">DW264_00905</name>
    <name evidence="6" type="ORF">DW856_08070</name>
    <name evidence="5" type="ORF">DW927_05380</name>
    <name evidence="8" type="ORF">DWZ31_02785</name>
    <name evidence="2" type="ORF">ERS852572_00558</name>
    <name evidence="4" type="ORF">GCK47_14635</name>
    <name evidence="3" type="ORF">GMD50_13355</name>
</gene>
<evidence type="ECO:0000313" key="2">
    <source>
        <dbReference type="EMBL" id="CUM80764.1"/>
    </source>
</evidence>
<reference evidence="3 14" key="3">
    <citation type="journal article" date="2019" name="Nat. Med.">
        <title>A library of human gut bacterial isolates paired with longitudinal multiomics data enables mechanistic microbiome research.</title>
        <authorList>
            <person name="Poyet M."/>
            <person name="Groussin M."/>
            <person name="Gibbons S.M."/>
            <person name="Avila-Pacheco J."/>
            <person name="Jiang X."/>
            <person name="Kearney S.M."/>
            <person name="Perrotta A.R."/>
            <person name="Berdy B."/>
            <person name="Zhao S."/>
            <person name="Lieberman T.D."/>
            <person name="Swanson P.K."/>
            <person name="Smith M."/>
            <person name="Roesemann S."/>
            <person name="Alexander J.E."/>
            <person name="Rich S.A."/>
            <person name="Livny J."/>
            <person name="Vlamakis H."/>
            <person name="Clish C."/>
            <person name="Bullock K."/>
            <person name="Deik A."/>
            <person name="Scott J."/>
            <person name="Pierce K.A."/>
            <person name="Xavier R.J."/>
            <person name="Alm E.J."/>
        </authorList>
    </citation>
    <scope>NUCLEOTIDE SEQUENCE [LARGE SCALE GENOMIC DNA]</scope>
    <source>
        <strain evidence="3 14">BIOML-A1</strain>
    </source>
</reference>
<dbReference type="Proteomes" id="UP000284051">
    <property type="component" value="Unassembled WGS sequence"/>
</dbReference>
<evidence type="ECO:0000313" key="15">
    <source>
        <dbReference type="Proteomes" id="UP000479531"/>
    </source>
</evidence>
<evidence type="ECO:0000313" key="11">
    <source>
        <dbReference type="Proteomes" id="UP000283586"/>
    </source>
</evidence>
<evidence type="ECO:0000313" key="10">
    <source>
        <dbReference type="Proteomes" id="UP000283513"/>
    </source>
</evidence>
<evidence type="ECO:0000313" key="9">
    <source>
        <dbReference type="Proteomes" id="UP000095350"/>
    </source>
</evidence>
<evidence type="ECO:0000313" key="4">
    <source>
        <dbReference type="EMBL" id="MVQ46894.1"/>
    </source>
</evidence>
<evidence type="ECO:0000259" key="1">
    <source>
        <dbReference type="Pfam" id="PF11823"/>
    </source>
</evidence>
<evidence type="ECO:0000313" key="5">
    <source>
        <dbReference type="EMBL" id="RHA68712.1"/>
    </source>
</evidence>
<evidence type="ECO:0000313" key="14">
    <source>
        <dbReference type="Proteomes" id="UP000478483"/>
    </source>
</evidence>
<protein>
    <submittedName>
        <fullName evidence="3">DUF3343 domain-containing protein</fullName>
    </submittedName>
    <submittedName>
        <fullName evidence="2">Protein of uncharacterized function (DUF3343)</fullName>
    </submittedName>
</protein>
<dbReference type="OrthoDB" id="3192849at2"/>